<evidence type="ECO:0000313" key="1">
    <source>
        <dbReference type="EMBL" id="CAK9144035.1"/>
    </source>
</evidence>
<name>A0ABC8RGE1_9AQUA</name>
<reference evidence="1 2" key="1">
    <citation type="submission" date="2024-02" db="EMBL/GenBank/DDBJ databases">
        <authorList>
            <person name="Vignale AGUSTIN F."/>
            <person name="Sosa J E."/>
            <person name="Modenutti C."/>
        </authorList>
    </citation>
    <scope>NUCLEOTIDE SEQUENCE [LARGE SCALE GENOMIC DNA]</scope>
</reference>
<sequence length="101" mass="11258">MPQNSCCVKDFEGMDELLISCPPRHRFFFLLLSLCFKGWEGSKERGFIEKIFEVVSSMEKNGDPRGISMGQEVIHGRVEVAEGAGGFKAHTRRAHGEAGEL</sequence>
<dbReference type="Proteomes" id="UP001642360">
    <property type="component" value="Unassembled WGS sequence"/>
</dbReference>
<organism evidence="1 2">
    <name type="scientific">Ilex paraguariensis</name>
    <name type="common">yerba mate</name>
    <dbReference type="NCBI Taxonomy" id="185542"/>
    <lineage>
        <taxon>Eukaryota</taxon>
        <taxon>Viridiplantae</taxon>
        <taxon>Streptophyta</taxon>
        <taxon>Embryophyta</taxon>
        <taxon>Tracheophyta</taxon>
        <taxon>Spermatophyta</taxon>
        <taxon>Magnoliopsida</taxon>
        <taxon>eudicotyledons</taxon>
        <taxon>Gunneridae</taxon>
        <taxon>Pentapetalae</taxon>
        <taxon>asterids</taxon>
        <taxon>campanulids</taxon>
        <taxon>Aquifoliales</taxon>
        <taxon>Aquifoliaceae</taxon>
        <taxon>Ilex</taxon>
    </lineage>
</organism>
<accession>A0ABC8RGE1</accession>
<gene>
    <name evidence="1" type="ORF">ILEXP_LOCUS11776</name>
</gene>
<proteinExistence type="predicted"/>
<keyword evidence="2" id="KW-1185">Reference proteome</keyword>
<evidence type="ECO:0000313" key="2">
    <source>
        <dbReference type="Proteomes" id="UP001642360"/>
    </source>
</evidence>
<protein>
    <submittedName>
        <fullName evidence="1">Uncharacterized protein</fullName>
    </submittedName>
</protein>
<dbReference type="AlphaFoldDB" id="A0ABC8RGE1"/>
<comment type="caution">
    <text evidence="1">The sequence shown here is derived from an EMBL/GenBank/DDBJ whole genome shotgun (WGS) entry which is preliminary data.</text>
</comment>
<dbReference type="EMBL" id="CAUOFW020001358">
    <property type="protein sequence ID" value="CAK9144035.1"/>
    <property type="molecule type" value="Genomic_DNA"/>
</dbReference>